<dbReference type="EMBL" id="JAHWGI010000769">
    <property type="protein sequence ID" value="KAK3917638.1"/>
    <property type="molecule type" value="Genomic_DNA"/>
</dbReference>
<evidence type="ECO:0000313" key="2">
    <source>
        <dbReference type="Proteomes" id="UP001219518"/>
    </source>
</evidence>
<evidence type="ECO:0000313" key="1">
    <source>
        <dbReference type="EMBL" id="KAK3917638.1"/>
    </source>
</evidence>
<dbReference type="PANTHER" id="PTHR35450:SF2">
    <property type="entry name" value="REVERSE TRANSCRIPTASE DOMAIN-CONTAINING PROTEIN"/>
    <property type="match status" value="1"/>
</dbReference>
<reference evidence="1" key="1">
    <citation type="submission" date="2021-07" db="EMBL/GenBank/DDBJ databases">
        <authorList>
            <person name="Catto M.A."/>
            <person name="Jacobson A."/>
            <person name="Kennedy G."/>
            <person name="Labadie P."/>
            <person name="Hunt B.G."/>
            <person name="Srinivasan R."/>
        </authorList>
    </citation>
    <scope>NUCLEOTIDE SEQUENCE</scope>
    <source>
        <strain evidence="1">PL_HMW_Pooled</strain>
        <tissue evidence="1">Head</tissue>
    </source>
</reference>
<dbReference type="AlphaFoldDB" id="A0AAE1HAC3"/>
<organism evidence="1 2">
    <name type="scientific">Frankliniella fusca</name>
    <dbReference type="NCBI Taxonomy" id="407009"/>
    <lineage>
        <taxon>Eukaryota</taxon>
        <taxon>Metazoa</taxon>
        <taxon>Ecdysozoa</taxon>
        <taxon>Arthropoda</taxon>
        <taxon>Hexapoda</taxon>
        <taxon>Insecta</taxon>
        <taxon>Pterygota</taxon>
        <taxon>Neoptera</taxon>
        <taxon>Paraneoptera</taxon>
        <taxon>Thysanoptera</taxon>
        <taxon>Terebrantia</taxon>
        <taxon>Thripoidea</taxon>
        <taxon>Thripidae</taxon>
        <taxon>Frankliniella</taxon>
    </lineage>
</organism>
<accession>A0AAE1HAC3</accession>
<protein>
    <recommendedName>
        <fullName evidence="3">Reverse transcriptase</fullName>
    </recommendedName>
</protein>
<dbReference type="Proteomes" id="UP001219518">
    <property type="component" value="Unassembled WGS sequence"/>
</dbReference>
<dbReference type="PANTHER" id="PTHR35450">
    <property type="entry name" value="REVERSE TRANSCRIPTASE DOMAIN-CONTAINING PROTEIN"/>
    <property type="match status" value="1"/>
</dbReference>
<evidence type="ECO:0008006" key="3">
    <source>
        <dbReference type="Google" id="ProtNLM"/>
    </source>
</evidence>
<proteinExistence type="predicted"/>
<comment type="caution">
    <text evidence="1">The sequence shown here is derived from an EMBL/GenBank/DDBJ whole genome shotgun (WGS) entry which is preliminary data.</text>
</comment>
<gene>
    <name evidence="1" type="ORF">KUF71_007117</name>
</gene>
<reference evidence="1" key="2">
    <citation type="journal article" date="2023" name="BMC Genomics">
        <title>Pest status, molecular evolution, and epigenetic factors derived from the genome assembly of Frankliniella fusca, a thysanopteran phytovirus vector.</title>
        <authorList>
            <person name="Catto M.A."/>
            <person name="Labadie P.E."/>
            <person name="Jacobson A.L."/>
            <person name="Kennedy G.G."/>
            <person name="Srinivasan R."/>
            <person name="Hunt B.G."/>
        </authorList>
    </citation>
    <scope>NUCLEOTIDE SEQUENCE</scope>
    <source>
        <strain evidence="1">PL_HMW_Pooled</strain>
    </source>
</reference>
<keyword evidence="2" id="KW-1185">Reference proteome</keyword>
<sequence>MQEILDLVGRAASWLGMEFNARKCATLHVKTRKARKDTDTYIQEQPIPTFDHGDTYQHLGVPTGLYVEQTPEDTFKKMIQDLKAVEASLLTPWQKLDAIRTFILPQAQFTLLTSNIKKSALEKIDKEIKRASKNIFNLPRRASPEVVFIPASQGGANLPPLSDLADIGSVVRAFKMITCPDRTVREIAEASLRQTAAAVLEQKELTFQHLCSYLSGDQTPKYSRAATIWSAARSAARRLSSKLTGLRWSWSEAKFWSLTIPMPGRAPDCTILRIEKTVPGSNSREKPDLVVLDEKRKRASIIDIACPFENRYEALEAKREEKIRKYSPLADVLKTNGYQVDVDAVVVGALGTWDAYNDRALALLGIPATKRNTMKKLIVSDVIRWSRDIYVEHVSRARQYKEDVVISLGTVASH</sequence>
<name>A0AAE1HAC3_9NEOP</name>